<sequence>MESGGSSSNSCFMAFGENSNGYCPIIMSDPDAGNTLFLPIPCTNHRGAGVSSMMFEDHTKNIITSTGCYFMDDAKARIMAHPHNHRLLSAYANCQKIGAPAEVVAKIEEACA</sequence>
<dbReference type="EMBL" id="JBEAFC010000003">
    <property type="protein sequence ID" value="KAL1562499.1"/>
    <property type="molecule type" value="Genomic_DNA"/>
</dbReference>
<keyword evidence="2" id="KW-0539">Nucleus</keyword>
<keyword evidence="5" id="KW-1185">Reference proteome</keyword>
<dbReference type="Pfam" id="PF03790">
    <property type="entry name" value="KNOX1"/>
    <property type="match status" value="1"/>
</dbReference>
<feature type="domain" description="KNOX1" evidence="3">
    <location>
        <begin position="72"/>
        <end position="112"/>
    </location>
</feature>
<comment type="subcellular location">
    <subcellularLocation>
        <location evidence="1">Nucleus</location>
    </subcellularLocation>
</comment>
<organism evidence="4 5">
    <name type="scientific">Salvia divinorum</name>
    <name type="common">Maria pastora</name>
    <name type="synonym">Diviner's sage</name>
    <dbReference type="NCBI Taxonomy" id="28513"/>
    <lineage>
        <taxon>Eukaryota</taxon>
        <taxon>Viridiplantae</taxon>
        <taxon>Streptophyta</taxon>
        <taxon>Embryophyta</taxon>
        <taxon>Tracheophyta</taxon>
        <taxon>Spermatophyta</taxon>
        <taxon>Magnoliopsida</taxon>
        <taxon>eudicotyledons</taxon>
        <taxon>Gunneridae</taxon>
        <taxon>Pentapetalae</taxon>
        <taxon>asterids</taxon>
        <taxon>lamiids</taxon>
        <taxon>Lamiales</taxon>
        <taxon>Lamiaceae</taxon>
        <taxon>Nepetoideae</taxon>
        <taxon>Mentheae</taxon>
        <taxon>Salviinae</taxon>
        <taxon>Salvia</taxon>
        <taxon>Salvia subgen. Calosphace</taxon>
    </lineage>
</organism>
<proteinExistence type="predicted"/>
<dbReference type="InterPro" id="IPR005540">
    <property type="entry name" value="KNOX1"/>
</dbReference>
<comment type="caution">
    <text evidence="4">The sequence shown here is derived from an EMBL/GenBank/DDBJ whole genome shotgun (WGS) entry which is preliminary data.</text>
</comment>
<gene>
    <name evidence="4" type="ORF">AAHA92_05073</name>
</gene>
<protein>
    <recommendedName>
        <fullName evidence="3">KNOX1 domain-containing protein</fullName>
    </recommendedName>
</protein>
<evidence type="ECO:0000256" key="1">
    <source>
        <dbReference type="ARBA" id="ARBA00004123"/>
    </source>
</evidence>
<dbReference type="AlphaFoldDB" id="A0ABD1I3C9"/>
<evidence type="ECO:0000313" key="4">
    <source>
        <dbReference type="EMBL" id="KAL1562499.1"/>
    </source>
</evidence>
<dbReference type="Proteomes" id="UP001567538">
    <property type="component" value="Unassembled WGS sequence"/>
</dbReference>
<dbReference type="GO" id="GO:0005634">
    <property type="term" value="C:nucleus"/>
    <property type="evidence" value="ECO:0007669"/>
    <property type="project" value="UniProtKB-SubCell"/>
</dbReference>
<evidence type="ECO:0000256" key="2">
    <source>
        <dbReference type="ARBA" id="ARBA00023242"/>
    </source>
</evidence>
<evidence type="ECO:0000259" key="3">
    <source>
        <dbReference type="SMART" id="SM01255"/>
    </source>
</evidence>
<evidence type="ECO:0000313" key="5">
    <source>
        <dbReference type="Proteomes" id="UP001567538"/>
    </source>
</evidence>
<accession>A0ABD1I3C9</accession>
<dbReference type="SMART" id="SM01255">
    <property type="entry name" value="KNOX1"/>
    <property type="match status" value="1"/>
</dbReference>
<name>A0ABD1I3C9_SALDI</name>
<reference evidence="4 5" key="1">
    <citation type="submission" date="2024-06" db="EMBL/GenBank/DDBJ databases">
        <title>A chromosome level genome sequence of Diviner's sage (Salvia divinorum).</title>
        <authorList>
            <person name="Ford S.A."/>
            <person name="Ro D.-K."/>
            <person name="Ness R.W."/>
            <person name="Phillips M.A."/>
        </authorList>
    </citation>
    <scope>NUCLEOTIDE SEQUENCE [LARGE SCALE GENOMIC DNA]</scope>
    <source>
        <strain evidence="4">SAF-2024a</strain>
        <tissue evidence="4">Leaf</tissue>
    </source>
</reference>